<sequence length="202" mass="22275">MKIYTRTGDDGTTSLFNGLRVPKNEPHVDAYGTVDELNSTLGLAASLLAPELDSNARTPTQKESLESSLKQIRYIQNRLFDLGAHLATPLTSSDAESIARTGFKDAVSELLEKWMDAMDADLPKLTTFIVPGGHAAASALHMARTICRRAERQMVPLLEQGDLCGAGYKFMNRLSDYLFMVSRHVNILTGDRDVLWSKDTTV</sequence>
<evidence type="ECO:0000256" key="10">
    <source>
        <dbReference type="RuleBase" id="RU366026"/>
    </source>
</evidence>
<dbReference type="EMBL" id="VRMN01000002">
    <property type="protein sequence ID" value="KAA8497231.1"/>
    <property type="molecule type" value="Genomic_DNA"/>
</dbReference>
<evidence type="ECO:0000313" key="13">
    <source>
        <dbReference type="Proteomes" id="UP000324585"/>
    </source>
</evidence>
<evidence type="ECO:0000256" key="2">
    <source>
        <dbReference type="ARBA" id="ARBA00011233"/>
    </source>
</evidence>
<dbReference type="SUPFAM" id="SSF89028">
    <property type="entry name" value="Cobalamin adenosyltransferase-like"/>
    <property type="match status" value="1"/>
</dbReference>
<protein>
    <recommendedName>
        <fullName evidence="8">Corrinoid adenosyltransferase MMAB</fullName>
    </recommendedName>
    <alternativeName>
        <fullName evidence="9">ATP:co(I)rrinoid adenosyltransferase MMAB</fullName>
    </alternativeName>
</protein>
<dbReference type="Gene3D" id="1.20.1200.10">
    <property type="entry name" value="Cobalamin adenosyltransferase-like"/>
    <property type="match status" value="1"/>
</dbReference>
<comment type="function">
    <text evidence="7">Converts cob(I)alamin to adenosylcobalamin (adenosylcob(III)alamin), a coenzyme for methylmalonyl-CoA mutase, therefore participates in the final step of the vitamin B12 conversion. Generates adenosylcobalamin (AdoCbl) and directly delivers the cofactor to MUT in a transfer that is stimulated by ATP-binding to MMAB and gated by MMAA.</text>
</comment>
<evidence type="ECO:0000256" key="7">
    <source>
        <dbReference type="ARBA" id="ARBA00056747"/>
    </source>
</evidence>
<dbReference type="InterPro" id="IPR016030">
    <property type="entry name" value="CblAdoTrfase-like"/>
</dbReference>
<evidence type="ECO:0000313" key="12">
    <source>
        <dbReference type="EMBL" id="KAA8497231.1"/>
    </source>
</evidence>
<evidence type="ECO:0000256" key="1">
    <source>
        <dbReference type="ARBA" id="ARBA00007487"/>
    </source>
</evidence>
<keyword evidence="4 10" id="KW-0547">Nucleotide-binding</keyword>
<dbReference type="Proteomes" id="UP000324585">
    <property type="component" value="Unassembled WGS sequence"/>
</dbReference>
<accession>A0A5J4Z025</accession>
<dbReference type="FunFam" id="1.20.1200.10:FF:000001">
    <property type="entry name" value="Cob(I)yrinic acid a,c-diamide adenosyltransferase"/>
    <property type="match status" value="1"/>
</dbReference>
<evidence type="ECO:0000256" key="3">
    <source>
        <dbReference type="ARBA" id="ARBA00022679"/>
    </source>
</evidence>
<dbReference type="NCBIfam" id="TIGR00636">
    <property type="entry name" value="PduO_Nterm"/>
    <property type="match status" value="1"/>
</dbReference>
<evidence type="ECO:0000256" key="9">
    <source>
        <dbReference type="ARBA" id="ARBA00075216"/>
    </source>
</evidence>
<comment type="caution">
    <text evidence="12">The sequence shown here is derived from an EMBL/GenBank/DDBJ whole genome shotgun (WGS) entry which is preliminary data.</text>
</comment>
<proteinExistence type="inferred from homology"/>
<evidence type="ECO:0000256" key="8">
    <source>
        <dbReference type="ARBA" id="ARBA00071654"/>
    </source>
</evidence>
<name>A0A5J4Z025_PORPP</name>
<comment type="similarity">
    <text evidence="1 10">Belongs to the Cob(I)alamin adenosyltransferase family.</text>
</comment>
<keyword evidence="3 10" id="KW-0808">Transferase</keyword>
<evidence type="ECO:0000259" key="11">
    <source>
        <dbReference type="Pfam" id="PF01923"/>
    </source>
</evidence>
<dbReference type="PANTHER" id="PTHR12213:SF0">
    <property type="entry name" value="CORRINOID ADENOSYLTRANSFERASE MMAB"/>
    <property type="match status" value="1"/>
</dbReference>
<dbReference type="OrthoDB" id="549173at2759"/>
<dbReference type="GO" id="GO:0005524">
    <property type="term" value="F:ATP binding"/>
    <property type="evidence" value="ECO:0007669"/>
    <property type="project" value="UniProtKB-UniRule"/>
</dbReference>
<evidence type="ECO:0000256" key="4">
    <source>
        <dbReference type="ARBA" id="ARBA00022741"/>
    </source>
</evidence>
<gene>
    <name evidence="12" type="ORF">FVE85_0960</name>
</gene>
<feature type="domain" description="Cobalamin adenosyltransferase-like" evidence="11">
    <location>
        <begin position="3"/>
        <end position="184"/>
    </location>
</feature>
<dbReference type="InterPro" id="IPR036451">
    <property type="entry name" value="CblAdoTrfase-like_sf"/>
</dbReference>
<reference evidence="13" key="1">
    <citation type="journal article" date="2019" name="Nat. Commun.">
        <title>Expansion of phycobilisome linker gene families in mesophilic red algae.</title>
        <authorList>
            <person name="Lee J."/>
            <person name="Kim D."/>
            <person name="Bhattacharya D."/>
            <person name="Yoon H.S."/>
        </authorList>
    </citation>
    <scope>NUCLEOTIDE SEQUENCE [LARGE SCALE GENOMIC DNA]</scope>
    <source>
        <strain evidence="13">CCMP 1328</strain>
    </source>
</reference>
<dbReference type="GO" id="GO:0008817">
    <property type="term" value="F:corrinoid adenosyltransferase activity"/>
    <property type="evidence" value="ECO:0007669"/>
    <property type="project" value="TreeGrafter"/>
</dbReference>
<evidence type="ECO:0000256" key="6">
    <source>
        <dbReference type="ARBA" id="ARBA00051988"/>
    </source>
</evidence>
<dbReference type="PANTHER" id="PTHR12213">
    <property type="entry name" value="CORRINOID ADENOSYLTRANSFERASE"/>
    <property type="match status" value="1"/>
</dbReference>
<keyword evidence="13" id="KW-1185">Reference proteome</keyword>
<evidence type="ECO:0000256" key="5">
    <source>
        <dbReference type="ARBA" id="ARBA00022840"/>
    </source>
</evidence>
<keyword evidence="5 10" id="KW-0067">ATP-binding</keyword>
<organism evidence="12 13">
    <name type="scientific">Porphyridium purpureum</name>
    <name type="common">Red alga</name>
    <name type="synonym">Porphyridium cruentum</name>
    <dbReference type="NCBI Taxonomy" id="35688"/>
    <lineage>
        <taxon>Eukaryota</taxon>
        <taxon>Rhodophyta</taxon>
        <taxon>Bangiophyceae</taxon>
        <taxon>Porphyridiales</taxon>
        <taxon>Porphyridiaceae</taxon>
        <taxon>Porphyridium</taxon>
    </lineage>
</organism>
<dbReference type="Pfam" id="PF01923">
    <property type="entry name" value="Cob_adeno_trans"/>
    <property type="match status" value="1"/>
</dbReference>
<comment type="catalytic activity">
    <reaction evidence="6">
        <text>cob(I)alamin-[corrinoid adenosyltransferase] + ATP = apo-[corrinoid adenosyltransferase] + adenosylcob(III)alamin + triphosphate</text>
        <dbReference type="Rhea" id="RHEA:56796"/>
        <dbReference type="Rhea" id="RHEA-COMP:14743"/>
        <dbReference type="Rhea" id="RHEA-COMP:14744"/>
        <dbReference type="ChEBI" id="CHEBI:18036"/>
        <dbReference type="ChEBI" id="CHEBI:18408"/>
        <dbReference type="ChEBI" id="CHEBI:30616"/>
        <dbReference type="ChEBI" id="CHEBI:60488"/>
        <dbReference type="ChEBI" id="CHEBI:83228"/>
    </reaction>
    <physiologicalReaction direction="left-to-right" evidence="6">
        <dbReference type="Rhea" id="RHEA:56797"/>
    </physiologicalReaction>
</comment>
<comment type="subunit">
    <text evidence="2">Homotrimer.</text>
</comment>
<dbReference type="GO" id="GO:0009235">
    <property type="term" value="P:cobalamin metabolic process"/>
    <property type="evidence" value="ECO:0007669"/>
    <property type="project" value="UniProtKB-ARBA"/>
</dbReference>
<dbReference type="AlphaFoldDB" id="A0A5J4Z025"/>
<dbReference type="InterPro" id="IPR029499">
    <property type="entry name" value="PduO-typ"/>
</dbReference>
<dbReference type="OMA" id="HQACTVV"/>